<feature type="domain" description="Helicase C-terminal" evidence="8">
    <location>
        <begin position="217"/>
        <end position="361"/>
    </location>
</feature>
<evidence type="ECO:0000256" key="5">
    <source>
        <dbReference type="ARBA" id="ARBA00044535"/>
    </source>
</evidence>
<dbReference type="RefSeq" id="WP_191154611.1">
    <property type="nucleotide sequence ID" value="NZ_JACXAI010000001.1"/>
</dbReference>
<organism evidence="9 10">
    <name type="scientific">Metabacillus arenae</name>
    <dbReference type="NCBI Taxonomy" id="2771434"/>
    <lineage>
        <taxon>Bacteria</taxon>
        <taxon>Bacillati</taxon>
        <taxon>Bacillota</taxon>
        <taxon>Bacilli</taxon>
        <taxon>Bacillales</taxon>
        <taxon>Bacillaceae</taxon>
        <taxon>Metabacillus</taxon>
    </lineage>
</organism>
<dbReference type="GO" id="GO:0043590">
    <property type="term" value="C:bacterial nucleoid"/>
    <property type="evidence" value="ECO:0007669"/>
    <property type="project" value="TreeGrafter"/>
</dbReference>
<dbReference type="EMBL" id="JACXAI010000001">
    <property type="protein sequence ID" value="MBD1378647.1"/>
    <property type="molecule type" value="Genomic_DNA"/>
</dbReference>
<dbReference type="SUPFAM" id="SSF52540">
    <property type="entry name" value="P-loop containing nucleoside triphosphate hydrolases"/>
    <property type="match status" value="1"/>
</dbReference>
<evidence type="ECO:0000259" key="8">
    <source>
        <dbReference type="PROSITE" id="PS51194"/>
    </source>
</evidence>
<dbReference type="Gene3D" id="3.40.50.300">
    <property type="entry name" value="P-loop containing nucleotide triphosphate hydrolases"/>
    <property type="match status" value="2"/>
</dbReference>
<dbReference type="AlphaFoldDB" id="A0A926RVY4"/>
<dbReference type="PROSITE" id="PS51192">
    <property type="entry name" value="HELICASE_ATP_BIND_1"/>
    <property type="match status" value="1"/>
</dbReference>
<dbReference type="NCBIfam" id="TIGR00614">
    <property type="entry name" value="recQ_fam"/>
    <property type="match status" value="1"/>
</dbReference>
<dbReference type="GO" id="GO:0005524">
    <property type="term" value="F:ATP binding"/>
    <property type="evidence" value="ECO:0007669"/>
    <property type="project" value="UniProtKB-KW"/>
</dbReference>
<dbReference type="PROSITE" id="PS51194">
    <property type="entry name" value="HELICASE_CTER"/>
    <property type="match status" value="1"/>
</dbReference>
<dbReference type="Pfam" id="PF16124">
    <property type="entry name" value="RecQ_Zn_bind"/>
    <property type="match status" value="1"/>
</dbReference>
<keyword evidence="10" id="KW-1185">Reference proteome</keyword>
<dbReference type="GO" id="GO:0009378">
    <property type="term" value="F:four-way junction helicase activity"/>
    <property type="evidence" value="ECO:0007669"/>
    <property type="project" value="TreeGrafter"/>
</dbReference>
<dbReference type="InterPro" id="IPR011545">
    <property type="entry name" value="DEAD/DEAH_box_helicase_dom"/>
</dbReference>
<comment type="caution">
    <text evidence="9">The sequence shown here is derived from an EMBL/GenBank/DDBJ whole genome shotgun (WGS) entry which is preliminary data.</text>
</comment>
<dbReference type="CDD" id="cd17920">
    <property type="entry name" value="DEXHc_RecQ"/>
    <property type="match status" value="1"/>
</dbReference>
<dbReference type="GO" id="GO:0003676">
    <property type="term" value="F:nucleic acid binding"/>
    <property type="evidence" value="ECO:0007669"/>
    <property type="project" value="InterPro"/>
</dbReference>
<dbReference type="GO" id="GO:0006310">
    <property type="term" value="P:DNA recombination"/>
    <property type="evidence" value="ECO:0007669"/>
    <property type="project" value="InterPro"/>
</dbReference>
<dbReference type="GO" id="GO:0016787">
    <property type="term" value="F:hydrolase activity"/>
    <property type="evidence" value="ECO:0007669"/>
    <property type="project" value="UniProtKB-KW"/>
</dbReference>
<dbReference type="FunFam" id="3.40.50.300:FF:001363">
    <property type="entry name" value="ATP-dependent DNA helicase RecQ"/>
    <property type="match status" value="1"/>
</dbReference>
<keyword evidence="1" id="KW-0547">Nucleotide-binding</keyword>
<dbReference type="GO" id="GO:0006281">
    <property type="term" value="P:DNA repair"/>
    <property type="evidence" value="ECO:0007669"/>
    <property type="project" value="TreeGrafter"/>
</dbReference>
<dbReference type="Proteomes" id="UP000626844">
    <property type="component" value="Unassembled WGS sequence"/>
</dbReference>
<dbReference type="SMART" id="SM00490">
    <property type="entry name" value="HELICc"/>
    <property type="match status" value="1"/>
</dbReference>
<dbReference type="Pfam" id="PF00271">
    <property type="entry name" value="Helicase_C"/>
    <property type="match status" value="1"/>
</dbReference>
<name>A0A926RVY4_9BACI</name>
<evidence type="ECO:0000313" key="10">
    <source>
        <dbReference type="Proteomes" id="UP000626844"/>
    </source>
</evidence>
<dbReference type="Pfam" id="PF00270">
    <property type="entry name" value="DEAD"/>
    <property type="match status" value="1"/>
</dbReference>
<feature type="domain" description="Helicase ATP-binding" evidence="7">
    <location>
        <begin position="23"/>
        <end position="190"/>
    </location>
</feature>
<dbReference type="InterPro" id="IPR027417">
    <property type="entry name" value="P-loop_NTPase"/>
</dbReference>
<dbReference type="SMART" id="SM00487">
    <property type="entry name" value="DEXDc"/>
    <property type="match status" value="1"/>
</dbReference>
<evidence type="ECO:0000256" key="3">
    <source>
        <dbReference type="ARBA" id="ARBA00022806"/>
    </source>
</evidence>
<dbReference type="GO" id="GO:0030894">
    <property type="term" value="C:replisome"/>
    <property type="evidence" value="ECO:0007669"/>
    <property type="project" value="TreeGrafter"/>
</dbReference>
<dbReference type="InterPro" id="IPR014001">
    <property type="entry name" value="Helicase_ATP-bd"/>
</dbReference>
<accession>A0A926RVY4</accession>
<evidence type="ECO:0000256" key="6">
    <source>
        <dbReference type="ARBA" id="ARBA00044550"/>
    </source>
</evidence>
<evidence type="ECO:0000256" key="2">
    <source>
        <dbReference type="ARBA" id="ARBA00022801"/>
    </source>
</evidence>
<evidence type="ECO:0000256" key="1">
    <source>
        <dbReference type="ARBA" id="ARBA00022741"/>
    </source>
</evidence>
<dbReference type="GO" id="GO:0005737">
    <property type="term" value="C:cytoplasm"/>
    <property type="evidence" value="ECO:0007669"/>
    <property type="project" value="TreeGrafter"/>
</dbReference>
<sequence length="488" mass="56043">MLETVLHKRFGYSTFRPKQKEIIEDVIANKNVIAMLPTGTGKSLCYQLPGYFMNGTVLIVSPLLSLMQDQVQQMKQNGEKSVAAINSLLSYQERKQILRKIDQYKFLFVSPEILQSDYLISLLKQLTIDLFVVDEAHCISQWGHDFRPDYSKLGEIRKALNSPVCLALTATATKEIVKDIKDTLKLEDCEKHILSVDRPNISISLERLSTVEAKLKRVNELVSLFQGPGIVYCSSRTWTEKISRFLKEKGHQKVAYYHAGLDQEQRILTQNQFIQDQLEIICCTTAFGMGINKQNVRYIIHFHIPSQIEAYLQEIGRAGRDGLASVAVLLISQGDQEIPRNLIEAEIPDFTVLEQAIKTISLGKEREEVLLSSLTETQARFVLHLLGQFGSVEGSETEAFRYVRNHIEKRLQIKYQKLSSILDWTQSNSCRRKGIVSYFDENSNVSGVQDCCDQCGLDYRQFYRKENFHSEIELEWKEELKKIFHQSE</sequence>
<dbReference type="InterPro" id="IPR004589">
    <property type="entry name" value="DNA_helicase_ATP-dep_RecQ"/>
</dbReference>
<reference evidence="9" key="1">
    <citation type="submission" date="2020-09" db="EMBL/GenBank/DDBJ databases">
        <title>A novel bacterium of genus Bacillus, isolated from South China Sea.</title>
        <authorList>
            <person name="Huang H."/>
            <person name="Mo K."/>
            <person name="Hu Y."/>
        </authorList>
    </citation>
    <scope>NUCLEOTIDE SEQUENCE</scope>
    <source>
        <strain evidence="9">IB182487</strain>
    </source>
</reference>
<keyword evidence="4" id="KW-0067">ATP-binding</keyword>
<keyword evidence="3 9" id="KW-0347">Helicase</keyword>
<dbReference type="InterPro" id="IPR032284">
    <property type="entry name" value="RecQ_Zn-bd"/>
</dbReference>
<evidence type="ECO:0000256" key="4">
    <source>
        <dbReference type="ARBA" id="ARBA00022840"/>
    </source>
</evidence>
<keyword evidence="2" id="KW-0378">Hydrolase</keyword>
<dbReference type="InterPro" id="IPR001650">
    <property type="entry name" value="Helicase_C-like"/>
</dbReference>
<dbReference type="PANTHER" id="PTHR13710:SF84">
    <property type="entry name" value="ATP-DEPENDENT DNA HELICASE RECS-RELATED"/>
    <property type="match status" value="1"/>
</dbReference>
<evidence type="ECO:0000313" key="9">
    <source>
        <dbReference type="EMBL" id="MBD1378647.1"/>
    </source>
</evidence>
<evidence type="ECO:0000259" key="7">
    <source>
        <dbReference type="PROSITE" id="PS51192"/>
    </source>
</evidence>
<proteinExistence type="predicted"/>
<gene>
    <name evidence="9" type="ORF">IC621_00255</name>
</gene>
<protein>
    <recommendedName>
        <fullName evidence="5">ATP-dependent DNA helicase RecQ</fullName>
    </recommendedName>
    <alternativeName>
        <fullName evidence="6">DNA 3'-5' helicase RecQ</fullName>
    </alternativeName>
</protein>
<dbReference type="GO" id="GO:0043138">
    <property type="term" value="F:3'-5' DNA helicase activity"/>
    <property type="evidence" value="ECO:0007669"/>
    <property type="project" value="TreeGrafter"/>
</dbReference>
<dbReference type="PANTHER" id="PTHR13710">
    <property type="entry name" value="DNA HELICASE RECQ FAMILY MEMBER"/>
    <property type="match status" value="1"/>
</dbReference>